<evidence type="ECO:0000259" key="1">
    <source>
        <dbReference type="Pfam" id="PF04754"/>
    </source>
</evidence>
<evidence type="ECO:0000313" key="3">
    <source>
        <dbReference type="Proteomes" id="UP000002964"/>
    </source>
</evidence>
<keyword evidence="3" id="KW-1185">Reference proteome</keyword>
<gene>
    <name evidence="2" type="ORF">Thi970DRAFT_02927</name>
</gene>
<evidence type="ECO:0000313" key="2">
    <source>
        <dbReference type="EMBL" id="EIC22649.1"/>
    </source>
</evidence>
<name>H8Z287_9GAMM</name>
<reference evidence="2 3" key="2">
    <citation type="submission" date="2011-11" db="EMBL/GenBank/DDBJ databases">
        <authorList>
            <consortium name="US DOE Joint Genome Institute"/>
            <person name="Lucas S."/>
            <person name="Han J."/>
            <person name="Lapidus A."/>
            <person name="Cheng J.-F."/>
            <person name="Goodwin L."/>
            <person name="Pitluck S."/>
            <person name="Peters L."/>
            <person name="Ovchinnikova G."/>
            <person name="Zhang X."/>
            <person name="Detter J.C."/>
            <person name="Han C."/>
            <person name="Tapia R."/>
            <person name="Land M."/>
            <person name="Hauser L."/>
            <person name="Kyrpides N."/>
            <person name="Ivanova N."/>
            <person name="Pagani I."/>
            <person name="Vogl K."/>
            <person name="Liu Z."/>
            <person name="Overmann J."/>
            <person name="Frigaard N.-U."/>
            <person name="Bryant D."/>
            <person name="Woyke T."/>
        </authorList>
    </citation>
    <scope>NUCLEOTIDE SEQUENCE [LARGE SCALE GENOMIC DNA]</scope>
    <source>
        <strain evidence="2 3">970</strain>
    </source>
</reference>
<feature type="domain" description="Transposase (putative) YhgA-like" evidence="1">
    <location>
        <begin position="19"/>
        <end position="82"/>
    </location>
</feature>
<proteinExistence type="predicted"/>
<dbReference type="Proteomes" id="UP000002964">
    <property type="component" value="Unassembled WGS sequence"/>
</dbReference>
<organism evidence="2 3">
    <name type="scientific">Thiorhodovibrio frisius</name>
    <dbReference type="NCBI Taxonomy" id="631362"/>
    <lineage>
        <taxon>Bacteria</taxon>
        <taxon>Pseudomonadati</taxon>
        <taxon>Pseudomonadota</taxon>
        <taxon>Gammaproteobacteria</taxon>
        <taxon>Chromatiales</taxon>
        <taxon>Chromatiaceae</taxon>
        <taxon>Thiorhodovibrio</taxon>
    </lineage>
</organism>
<dbReference type="AlphaFoldDB" id="H8Z287"/>
<protein>
    <recommendedName>
        <fullName evidence="1">Transposase (putative) YhgA-like domain-containing protein</fullName>
    </recommendedName>
</protein>
<dbReference type="HOGENOM" id="CLU_2290404_0_0_6"/>
<dbReference type="STRING" id="631362.Thi970DRAFT_02927"/>
<sequence length="101" mass="11550">MLANRADGRRGADIATTPTPHDCFFRENCVRPAVARRFLRHTLPPALLDDLDLDRLVISPDTFVTEALRKVYSDLVYQIPYRNLCAAIRLGAARYFGQRHH</sequence>
<accession>H8Z287</accession>
<reference evidence="3" key="1">
    <citation type="submission" date="2011-06" db="EMBL/GenBank/DDBJ databases">
        <authorList>
            <consortium name="US DOE Joint Genome Institute (JGI-PGF)"/>
            <person name="Lucas S."/>
            <person name="Han J."/>
            <person name="Lapidus A."/>
            <person name="Cheng J.-F."/>
            <person name="Goodwin L."/>
            <person name="Pitluck S."/>
            <person name="Peters L."/>
            <person name="Land M.L."/>
            <person name="Hauser L."/>
            <person name="Vogl K."/>
            <person name="Liu Z."/>
            <person name="Overmann J."/>
            <person name="Frigaard N.-U."/>
            <person name="Bryant D.A."/>
            <person name="Woyke T.J."/>
        </authorList>
    </citation>
    <scope>NUCLEOTIDE SEQUENCE [LARGE SCALE GENOMIC DNA]</scope>
    <source>
        <strain evidence="3">970</strain>
    </source>
</reference>
<dbReference type="InterPro" id="IPR006842">
    <property type="entry name" value="Transposase_31"/>
</dbReference>
<dbReference type="Pfam" id="PF04754">
    <property type="entry name" value="Transposase_31"/>
    <property type="match status" value="1"/>
</dbReference>
<dbReference type="EMBL" id="JH603169">
    <property type="protein sequence ID" value="EIC22649.1"/>
    <property type="molecule type" value="Genomic_DNA"/>
</dbReference>
<dbReference type="eggNOG" id="COG5464">
    <property type="taxonomic scope" value="Bacteria"/>
</dbReference>